<feature type="signal peptide" evidence="2">
    <location>
        <begin position="1"/>
        <end position="26"/>
    </location>
</feature>
<name>A0A2M6RB94_9BACT</name>
<keyword evidence="2" id="KW-0732">Signal</keyword>
<dbReference type="AlphaFoldDB" id="A0A2M6RB94"/>
<feature type="compositionally biased region" description="Polar residues" evidence="1">
    <location>
        <begin position="30"/>
        <end position="48"/>
    </location>
</feature>
<evidence type="ECO:0000256" key="1">
    <source>
        <dbReference type="SAM" id="MobiDB-lite"/>
    </source>
</evidence>
<dbReference type="Proteomes" id="UP000231162">
    <property type="component" value="Unassembled WGS sequence"/>
</dbReference>
<sequence length="71" mass="7516">MKHRNRLSIYIVGFMCAFAFVSVVHAQSSAATNDGTTSVPSLPDNDSTLVDPATADFSSDVLSEDFTTDGS</sequence>
<protein>
    <recommendedName>
        <fullName evidence="5">Secreted protein</fullName>
    </recommendedName>
</protein>
<feature type="chain" id="PRO_5014915240" description="Secreted protein" evidence="2">
    <location>
        <begin position="27"/>
        <end position="71"/>
    </location>
</feature>
<evidence type="ECO:0000256" key="2">
    <source>
        <dbReference type="SAM" id="SignalP"/>
    </source>
</evidence>
<feature type="non-terminal residue" evidence="3">
    <location>
        <position position="71"/>
    </location>
</feature>
<evidence type="ECO:0000313" key="3">
    <source>
        <dbReference type="EMBL" id="PIS07290.1"/>
    </source>
</evidence>
<evidence type="ECO:0008006" key="5">
    <source>
        <dbReference type="Google" id="ProtNLM"/>
    </source>
</evidence>
<accession>A0A2M6RB94</accession>
<reference evidence="4" key="1">
    <citation type="submission" date="2017-09" db="EMBL/GenBank/DDBJ databases">
        <title>Depth-based differentiation of microbial function through sediment-hosted aquifers and enrichment of novel symbionts in the deep terrestrial subsurface.</title>
        <authorList>
            <person name="Probst A.J."/>
            <person name="Ladd B."/>
            <person name="Jarett J.K."/>
            <person name="Geller-Mcgrath D.E."/>
            <person name="Sieber C.M.K."/>
            <person name="Emerson J.B."/>
            <person name="Anantharaman K."/>
            <person name="Thomas B.C."/>
            <person name="Malmstrom R."/>
            <person name="Stieglmeier M."/>
            <person name="Klingl A."/>
            <person name="Woyke T."/>
            <person name="Ryan C.M."/>
            <person name="Banfield J.F."/>
        </authorList>
    </citation>
    <scope>NUCLEOTIDE SEQUENCE [LARGE SCALE GENOMIC DNA]</scope>
</reference>
<evidence type="ECO:0000313" key="4">
    <source>
        <dbReference type="Proteomes" id="UP000231162"/>
    </source>
</evidence>
<organism evidence="3 4">
    <name type="scientific">Candidatus Berkelbacteria bacterium CG10_big_fil_rev_8_21_14_0_10_43_14</name>
    <dbReference type="NCBI Taxonomy" id="1974515"/>
    <lineage>
        <taxon>Bacteria</taxon>
        <taxon>Candidatus Berkelbacteria</taxon>
    </lineage>
</organism>
<dbReference type="EMBL" id="PEZX01000002">
    <property type="protein sequence ID" value="PIS07290.1"/>
    <property type="molecule type" value="Genomic_DNA"/>
</dbReference>
<feature type="region of interest" description="Disordered" evidence="1">
    <location>
        <begin position="30"/>
        <end position="55"/>
    </location>
</feature>
<proteinExistence type="predicted"/>
<gene>
    <name evidence="3" type="ORF">COT79_00030</name>
</gene>
<comment type="caution">
    <text evidence="3">The sequence shown here is derived from an EMBL/GenBank/DDBJ whole genome shotgun (WGS) entry which is preliminary data.</text>
</comment>